<protein>
    <submittedName>
        <fullName evidence="2">Arc family DNA-binding protein</fullName>
    </submittedName>
</protein>
<proteinExistence type="predicted"/>
<evidence type="ECO:0000259" key="1">
    <source>
        <dbReference type="Pfam" id="PF03869"/>
    </source>
</evidence>
<keyword evidence="2" id="KW-0238">DNA-binding</keyword>
<dbReference type="EMBL" id="DRUZ01000084">
    <property type="protein sequence ID" value="HHS02242.1"/>
    <property type="molecule type" value="Genomic_DNA"/>
</dbReference>
<dbReference type="InterPro" id="IPR010985">
    <property type="entry name" value="Ribbon_hlx_hlx"/>
</dbReference>
<name>A0A7C5V684_9FIRM</name>
<feature type="domain" description="Arc-like DNA binding" evidence="1">
    <location>
        <begin position="4"/>
        <end position="35"/>
    </location>
</feature>
<accession>A0A7C5V684</accession>
<gene>
    <name evidence="2" type="ORF">ENL71_07070</name>
</gene>
<dbReference type="Pfam" id="PF03869">
    <property type="entry name" value="Arc"/>
    <property type="match status" value="1"/>
</dbReference>
<dbReference type="AlphaFoldDB" id="A0A7C5V684"/>
<organism evidence="2">
    <name type="scientific">Caldicellulosiruptor owensensis</name>
    <dbReference type="NCBI Taxonomy" id="55205"/>
    <lineage>
        <taxon>Bacteria</taxon>
        <taxon>Bacillati</taxon>
        <taxon>Bacillota</taxon>
        <taxon>Bacillota incertae sedis</taxon>
        <taxon>Caldicellulosiruptorales</taxon>
        <taxon>Caldicellulosiruptoraceae</taxon>
        <taxon>Caldicellulosiruptor</taxon>
    </lineage>
</organism>
<dbReference type="GO" id="GO:0003677">
    <property type="term" value="F:DNA binding"/>
    <property type="evidence" value="ECO:0007669"/>
    <property type="project" value="UniProtKB-KW"/>
</dbReference>
<comment type="caution">
    <text evidence="2">The sequence shown here is derived from an EMBL/GenBank/DDBJ whole genome shotgun (WGS) entry which is preliminary data.</text>
</comment>
<dbReference type="GO" id="GO:0006355">
    <property type="term" value="P:regulation of DNA-templated transcription"/>
    <property type="evidence" value="ECO:0007669"/>
    <property type="project" value="InterPro"/>
</dbReference>
<dbReference type="Gene3D" id="1.10.1220.10">
    <property type="entry name" value="Met repressor-like"/>
    <property type="match status" value="1"/>
</dbReference>
<reference evidence="2" key="1">
    <citation type="journal article" date="2020" name="mSystems">
        <title>Genome- and Community-Level Interaction Insights into Carbon Utilization and Element Cycling Functions of Hydrothermarchaeota in Hydrothermal Sediment.</title>
        <authorList>
            <person name="Zhou Z."/>
            <person name="Liu Y."/>
            <person name="Xu W."/>
            <person name="Pan J."/>
            <person name="Luo Z.H."/>
            <person name="Li M."/>
        </authorList>
    </citation>
    <scope>NUCLEOTIDE SEQUENCE [LARGE SCALE GENOMIC DNA]</scope>
    <source>
        <strain evidence="2">SpSt-102</strain>
    </source>
</reference>
<sequence length="61" mass="7213">MPSNLPTFTLRIPEKLLAKLRVVANINKRSVNKEIEFLIERYIEEFEAEHGEIKIEEENTE</sequence>
<dbReference type="SUPFAM" id="SSF47598">
    <property type="entry name" value="Ribbon-helix-helix"/>
    <property type="match status" value="1"/>
</dbReference>
<dbReference type="InterPro" id="IPR005569">
    <property type="entry name" value="Arc_DNA-bd_dom"/>
</dbReference>
<dbReference type="InterPro" id="IPR013321">
    <property type="entry name" value="Arc_rbn_hlx_hlx"/>
</dbReference>
<evidence type="ECO:0000313" key="2">
    <source>
        <dbReference type="EMBL" id="HHS02242.1"/>
    </source>
</evidence>